<accession>A0AAU7KCL1</accession>
<dbReference type="EMBL" id="CP098827">
    <property type="protein sequence ID" value="XBO69395.1"/>
    <property type="molecule type" value="Genomic_DNA"/>
</dbReference>
<dbReference type="AlphaFoldDB" id="A0AAU7KCL1"/>
<evidence type="ECO:0000256" key="1">
    <source>
        <dbReference type="ARBA" id="ARBA00000213"/>
    </source>
</evidence>
<dbReference type="InterPro" id="IPR005733">
    <property type="entry name" value="TopoI_bac-type"/>
</dbReference>
<dbReference type="InterPro" id="IPR023406">
    <property type="entry name" value="Topo_IA_AS"/>
</dbReference>
<dbReference type="GO" id="GO:0006265">
    <property type="term" value="P:DNA topological change"/>
    <property type="evidence" value="ECO:0007669"/>
    <property type="project" value="UniProtKB-UniRule"/>
</dbReference>
<comment type="catalytic activity">
    <reaction evidence="1 12">
        <text>ATP-independent breakage of single-stranded DNA, followed by passage and rejoining.</text>
        <dbReference type="EC" id="5.6.2.1"/>
    </reaction>
</comment>
<proteinExistence type="inferred from homology"/>
<dbReference type="FunFam" id="3.30.65.10:FF:000002">
    <property type="entry name" value="DNA topoisomerase 1"/>
    <property type="match status" value="1"/>
</dbReference>
<dbReference type="SMART" id="SM00493">
    <property type="entry name" value="TOPRIM"/>
    <property type="match status" value="1"/>
</dbReference>
<evidence type="ECO:0000256" key="5">
    <source>
        <dbReference type="ARBA" id="ARBA00022771"/>
    </source>
</evidence>
<dbReference type="FunFam" id="3.40.50.140:FF:000001">
    <property type="entry name" value="DNA topoisomerase 1"/>
    <property type="match status" value="1"/>
</dbReference>
<dbReference type="GO" id="GO:0008270">
    <property type="term" value="F:zinc ion binding"/>
    <property type="evidence" value="ECO:0007669"/>
    <property type="project" value="UniProtKB-KW"/>
</dbReference>
<dbReference type="NCBIfam" id="TIGR01051">
    <property type="entry name" value="topA_bact"/>
    <property type="match status" value="1"/>
</dbReference>
<evidence type="ECO:0000259" key="14">
    <source>
        <dbReference type="PROSITE" id="PS50880"/>
    </source>
</evidence>
<evidence type="ECO:0000256" key="10">
    <source>
        <dbReference type="ARBA" id="ARBA00023235"/>
    </source>
</evidence>
<feature type="region of interest" description="Disordered" evidence="13">
    <location>
        <begin position="37"/>
        <end position="61"/>
    </location>
</feature>
<comment type="caution">
    <text evidence="12">Lacks conserved residue(s) required for the propagation of feature annotation.</text>
</comment>
<dbReference type="Pfam" id="PF01751">
    <property type="entry name" value="Toprim"/>
    <property type="match status" value="1"/>
</dbReference>
<sequence>MGKSLVIVESPAKAKTINKYLGNEFIVKSSVGHIRDLPTSGSGKAASDPKERARQAAATRKMSAEEKAVYKQQKAHSQLIRRMGIDPDHGWQANYEILPGKEKVVAELKKLAEKADTVYLATDLDREGEAIAWHLRETIGGDEQRYRRVVFNEITKNAIQEAFTDPGQLNMPRVEAQQARRFLDRVVGFMLSPLLWAKVARGLSAGRVQSVAMRLISERESEIRAFVPEEFWDVHADLVTPDGEAIRFELVRQDGKTFRPTSESETLERIAALRKASLAITSREDKPTRSKPNAPFITSTLQQAASGRLGFSVKKTMTLAQRLYEAGYITYMRTDSTNLSREAVESVRDYIGEEFGDRYLPEAPNRYSSKEGAQEAHEAIRPSEVSRRSTDLAGMERDAERLYELIWRQFVACQMTPAEYLSSTLSVVVDGYELKAKGRVLKFDGYTRVMTPMGRKEEDQALPDLGEGTPMHLDALDPRQHFTKPPARYTEASLVKELEKRGIGRPSTYAAIISTIQDRGYVKLENRRFYAEKLGDIVTERLKESFPDLMDYSFTARMEDSLDEIAEGERSWRELLDAFYQEFRGELAKAESDEGMRPNQPVPTDIDCPTCGRKMQIRTASTGVFLGCSGYNLPPKERCKTTIDLLPGEEAVAADAGEEAETDALRAKERCPVCSTAMDSYLIDEGRKLHICGNSPDCDGYKIEQGKFRIKGYDGPVIECDKCGSEMQLKSGRFGKYFGCTSDSCKNTRKLLRNGEVAPPKMDPIPMPELACQKVEDHYVLRDGASGLFLAASKFPKNRETRPPLVKELKPHAAELPEKYHYLLDAPDQDPDGRPAQIRFSRKLKEQFVMTDGDNGKASGWKASWDGNKWVVEDKRK</sequence>
<reference evidence="16" key="1">
    <citation type="submission" date="2022-06" db="EMBL/GenBank/DDBJ databases">
        <title>A novel DMS-producing enzyme.</title>
        <authorList>
            <person name="Zhang Y."/>
        </authorList>
    </citation>
    <scope>NUCLEOTIDE SEQUENCE</scope>
    <source>
        <strain evidence="16">RT37</strain>
    </source>
</reference>
<protein>
    <recommendedName>
        <fullName evidence="12">DNA topoisomerase 1</fullName>
        <ecNumber evidence="12">5.6.2.1</ecNumber>
    </recommendedName>
    <alternativeName>
        <fullName evidence="12">DNA topoisomerase I</fullName>
    </alternativeName>
</protein>
<gene>
    <name evidence="12 16" type="primary">topA</name>
    <name evidence="16" type="ORF">NFG58_12215</name>
</gene>
<feature type="site" description="Interaction with DNA" evidence="12">
    <location>
        <position position="180"/>
    </location>
</feature>
<feature type="domain" description="Toprim" evidence="14">
    <location>
        <begin position="3"/>
        <end position="154"/>
    </location>
</feature>
<feature type="region of interest" description="Disordered" evidence="13">
    <location>
        <begin position="362"/>
        <end position="391"/>
    </location>
</feature>
<dbReference type="SUPFAM" id="SSF56712">
    <property type="entry name" value="Prokaryotic type I DNA topoisomerase"/>
    <property type="match status" value="1"/>
</dbReference>
<dbReference type="EC" id="5.6.2.1" evidence="12"/>
<comment type="subunit">
    <text evidence="12">Monomer.</text>
</comment>
<evidence type="ECO:0000256" key="7">
    <source>
        <dbReference type="ARBA" id="ARBA00022842"/>
    </source>
</evidence>
<dbReference type="InterPro" id="IPR003601">
    <property type="entry name" value="Topo_IA_2"/>
</dbReference>
<dbReference type="HAMAP" id="MF_00952">
    <property type="entry name" value="Topoisom_1_prok"/>
    <property type="match status" value="1"/>
</dbReference>
<dbReference type="InterPro" id="IPR013263">
    <property type="entry name" value="TopoI_Znr_bac"/>
</dbReference>
<dbReference type="Gene3D" id="3.30.65.10">
    <property type="entry name" value="Bacterial Topoisomerase I, domain 1"/>
    <property type="match status" value="3"/>
</dbReference>
<dbReference type="GO" id="GO:0005694">
    <property type="term" value="C:chromosome"/>
    <property type="evidence" value="ECO:0007669"/>
    <property type="project" value="InterPro"/>
</dbReference>
<dbReference type="InterPro" id="IPR028612">
    <property type="entry name" value="Topoisom_1_IA"/>
</dbReference>
<dbReference type="InterPro" id="IPR023405">
    <property type="entry name" value="Topo_IA_core_domain"/>
</dbReference>
<keyword evidence="5" id="KW-0863">Zinc-finger</keyword>
<dbReference type="InterPro" id="IPR006171">
    <property type="entry name" value="TOPRIM_dom"/>
</dbReference>
<feature type="site" description="Interaction with DNA" evidence="12">
    <location>
        <position position="519"/>
    </location>
</feature>
<keyword evidence="7" id="KW-0460">Magnesium</keyword>
<evidence type="ECO:0000313" key="16">
    <source>
        <dbReference type="EMBL" id="XBO69395.1"/>
    </source>
</evidence>
<dbReference type="InterPro" id="IPR013497">
    <property type="entry name" value="Topo_IA_cen"/>
</dbReference>
<evidence type="ECO:0000256" key="2">
    <source>
        <dbReference type="ARBA" id="ARBA00009446"/>
    </source>
</evidence>
<keyword evidence="4" id="KW-0677">Repeat</keyword>
<keyword evidence="8 12" id="KW-0799">Topoisomerase</keyword>
<dbReference type="Pfam" id="PF08272">
    <property type="entry name" value="Zn_Ribbon_Topo"/>
    <property type="match status" value="2"/>
</dbReference>
<evidence type="ECO:0000256" key="12">
    <source>
        <dbReference type="HAMAP-Rule" id="MF_00952"/>
    </source>
</evidence>
<dbReference type="InterPro" id="IPR003602">
    <property type="entry name" value="Topo_IA_DNA-bd_dom"/>
</dbReference>
<dbReference type="FunFam" id="1.10.290.10:FF:000002">
    <property type="entry name" value="DNA topoisomerase 1"/>
    <property type="match status" value="1"/>
</dbReference>
<dbReference type="Pfam" id="PF21372">
    <property type="entry name" value="Zn_ribbon_bTOP1"/>
    <property type="match status" value="1"/>
</dbReference>
<feature type="region of interest" description="Interaction with DNA" evidence="12">
    <location>
        <begin position="204"/>
        <end position="209"/>
    </location>
</feature>
<dbReference type="GO" id="GO:0003677">
    <property type="term" value="F:DNA binding"/>
    <property type="evidence" value="ECO:0007669"/>
    <property type="project" value="UniProtKB-KW"/>
</dbReference>
<feature type="site" description="Interaction with DNA" evidence="12">
    <location>
        <position position="33"/>
    </location>
</feature>
<dbReference type="SMART" id="SM00436">
    <property type="entry name" value="TOP1Bc"/>
    <property type="match status" value="1"/>
</dbReference>
<dbReference type="Pfam" id="PF01131">
    <property type="entry name" value="Topoisom_bac"/>
    <property type="match status" value="1"/>
</dbReference>
<dbReference type="PROSITE" id="PS50880">
    <property type="entry name" value="TOPRIM"/>
    <property type="match status" value="1"/>
</dbReference>
<comment type="similarity">
    <text evidence="2 12">Belongs to the type IA topoisomerase family.</text>
</comment>
<dbReference type="Pfam" id="PF01396">
    <property type="entry name" value="Zn_ribbon_Top1"/>
    <property type="match status" value="2"/>
</dbReference>
<dbReference type="RefSeq" id="WP_045992673.1">
    <property type="nucleotide sequence ID" value="NZ_CP098827.1"/>
</dbReference>
<evidence type="ECO:0000256" key="9">
    <source>
        <dbReference type="ARBA" id="ARBA00023125"/>
    </source>
</evidence>
<comment type="function">
    <text evidence="11 12">Releases the supercoiling and torsional tension of DNA, which is introduced during the DNA replication and transcription, by transiently cleaving and rejoining one strand of the DNA duplex. Introduces a single-strand break via transesterification at a target site in duplex DNA. The scissile phosphodiester is attacked by the catalytic tyrosine of the enzyme, resulting in the formation of a DNA-(5'-phosphotyrosyl)-enzyme intermediate and the expulsion of a 3'-OH DNA strand. The free DNA strand then undergoes passage around the unbroken strand, thus removing DNA supercoils. Finally, in the religation step, the DNA 3'-OH attacks the covalent intermediate to expel the active-site tyrosine and restore the DNA phosphodiester backbone.</text>
</comment>
<dbReference type="PANTHER" id="PTHR42785">
    <property type="entry name" value="DNA TOPOISOMERASE, TYPE IA, CORE"/>
    <property type="match status" value="1"/>
</dbReference>
<evidence type="ECO:0000256" key="4">
    <source>
        <dbReference type="ARBA" id="ARBA00022737"/>
    </source>
</evidence>
<dbReference type="Gene3D" id="3.40.50.140">
    <property type="match status" value="1"/>
</dbReference>
<name>A0AAU7KCL1_9GAMM</name>
<dbReference type="PROSITE" id="PS00396">
    <property type="entry name" value="TOPO_IA_1"/>
    <property type="match status" value="1"/>
</dbReference>
<feature type="site" description="Interaction with DNA" evidence="12">
    <location>
        <position position="196"/>
    </location>
</feature>
<dbReference type="CDD" id="cd00186">
    <property type="entry name" value="TOP1Ac"/>
    <property type="match status" value="1"/>
</dbReference>
<dbReference type="PRINTS" id="PR00417">
    <property type="entry name" value="PRTPISMRASEI"/>
</dbReference>
<dbReference type="PANTHER" id="PTHR42785:SF1">
    <property type="entry name" value="DNA TOPOISOMERASE"/>
    <property type="match status" value="1"/>
</dbReference>
<dbReference type="GO" id="GO:0003917">
    <property type="term" value="F:DNA topoisomerase type I (single strand cut, ATP-independent) activity"/>
    <property type="evidence" value="ECO:0007669"/>
    <property type="project" value="UniProtKB-UniRule"/>
</dbReference>
<evidence type="ECO:0000256" key="8">
    <source>
        <dbReference type="ARBA" id="ARBA00023029"/>
    </source>
</evidence>
<evidence type="ECO:0000259" key="15">
    <source>
        <dbReference type="PROSITE" id="PS52039"/>
    </source>
</evidence>
<dbReference type="InterPro" id="IPR013498">
    <property type="entry name" value="Topo_IA_Znf"/>
</dbReference>
<dbReference type="InterPro" id="IPR034149">
    <property type="entry name" value="TOPRIM_TopoI"/>
</dbReference>
<evidence type="ECO:0000256" key="13">
    <source>
        <dbReference type="SAM" id="MobiDB-lite"/>
    </source>
</evidence>
<dbReference type="InterPro" id="IPR013825">
    <property type="entry name" value="Topo_IA_cen_sub2"/>
</dbReference>
<dbReference type="Gene3D" id="1.10.460.10">
    <property type="entry name" value="Topoisomerase I, domain 2"/>
    <property type="match status" value="1"/>
</dbReference>
<organism evidence="16">
    <name type="scientific">Halomonas sp. RT37</name>
    <dbReference type="NCBI Taxonomy" id="2950872"/>
    <lineage>
        <taxon>Bacteria</taxon>
        <taxon>Pseudomonadati</taxon>
        <taxon>Pseudomonadota</taxon>
        <taxon>Gammaproteobacteria</taxon>
        <taxon>Oceanospirillales</taxon>
        <taxon>Halomonadaceae</taxon>
        <taxon>Halomonas</taxon>
    </lineage>
</organism>
<dbReference type="InterPro" id="IPR013826">
    <property type="entry name" value="Topo_IA_cen_sub3"/>
</dbReference>
<feature type="site" description="Interaction with DNA" evidence="12">
    <location>
        <position position="184"/>
    </location>
</feature>
<dbReference type="InterPro" id="IPR049330">
    <property type="entry name" value="TOP1_Znf"/>
</dbReference>
<feature type="site" description="Interaction with DNA" evidence="12">
    <location>
        <position position="181"/>
    </location>
</feature>
<feature type="compositionally biased region" description="Basic and acidic residues" evidence="13">
    <location>
        <begin position="368"/>
        <end position="391"/>
    </location>
</feature>
<dbReference type="SUPFAM" id="SSF57783">
    <property type="entry name" value="Zinc beta-ribbon"/>
    <property type="match status" value="3"/>
</dbReference>
<evidence type="ECO:0000256" key="11">
    <source>
        <dbReference type="ARBA" id="ARBA00053060"/>
    </source>
</evidence>
<keyword evidence="3" id="KW-0479">Metal-binding</keyword>
<dbReference type="Gene3D" id="2.20.25.10">
    <property type="match status" value="1"/>
</dbReference>
<keyword evidence="6" id="KW-0862">Zinc</keyword>
<dbReference type="SMART" id="SM00437">
    <property type="entry name" value="TOP1Ac"/>
    <property type="match status" value="1"/>
</dbReference>
<keyword evidence="10 12" id="KW-0413">Isomerase</keyword>
<dbReference type="Gene3D" id="1.10.290.10">
    <property type="entry name" value="Topoisomerase I, domain 4"/>
    <property type="match status" value="1"/>
</dbReference>
<evidence type="ECO:0000256" key="6">
    <source>
        <dbReference type="ARBA" id="ARBA00022833"/>
    </source>
</evidence>
<feature type="domain" description="Topo IA-type catalytic" evidence="15">
    <location>
        <begin position="170"/>
        <end position="587"/>
    </location>
</feature>
<dbReference type="CDD" id="cd03363">
    <property type="entry name" value="TOPRIM_TopoIA_TopoI"/>
    <property type="match status" value="1"/>
</dbReference>
<dbReference type="PROSITE" id="PS52039">
    <property type="entry name" value="TOPO_IA_2"/>
    <property type="match status" value="1"/>
</dbReference>
<feature type="active site" description="O-(5'-phospho-DNA)-tyrosine intermediate" evidence="12">
    <location>
        <position position="331"/>
    </location>
</feature>
<keyword evidence="9 12" id="KW-0238">DNA-binding</keyword>
<feature type="site" description="Interaction with DNA" evidence="12">
    <location>
        <position position="333"/>
    </location>
</feature>
<dbReference type="InterPro" id="IPR013824">
    <property type="entry name" value="Topo_IA_cen_sub1"/>
</dbReference>
<dbReference type="InterPro" id="IPR000380">
    <property type="entry name" value="Topo_IA"/>
</dbReference>
<dbReference type="Gene3D" id="2.70.20.10">
    <property type="entry name" value="Topoisomerase I, domain 3"/>
    <property type="match status" value="1"/>
</dbReference>
<evidence type="ECO:0000256" key="3">
    <source>
        <dbReference type="ARBA" id="ARBA00022723"/>
    </source>
</evidence>